<evidence type="ECO:0000256" key="1">
    <source>
        <dbReference type="SAM" id="Phobius"/>
    </source>
</evidence>
<gene>
    <name evidence="2" type="ORF">A9299_07705</name>
</gene>
<keyword evidence="1" id="KW-0812">Transmembrane</keyword>
<feature type="transmembrane region" description="Helical" evidence="1">
    <location>
        <begin position="89"/>
        <end position="108"/>
    </location>
</feature>
<accession>A0AA91FJU3</accession>
<keyword evidence="1" id="KW-0472">Membrane</keyword>
<organism evidence="2">
    <name type="scientific">Faucicola osloensis</name>
    <name type="common">Moraxella osloensis</name>
    <dbReference type="NCBI Taxonomy" id="34062"/>
    <lineage>
        <taxon>Bacteria</taxon>
        <taxon>Pseudomonadati</taxon>
        <taxon>Pseudomonadota</taxon>
        <taxon>Gammaproteobacteria</taxon>
        <taxon>Moraxellales</taxon>
        <taxon>Moraxellaceae</taxon>
        <taxon>Faucicola</taxon>
    </lineage>
</organism>
<feature type="transmembrane region" description="Helical" evidence="1">
    <location>
        <begin position="217"/>
        <end position="241"/>
    </location>
</feature>
<proteinExistence type="predicted"/>
<evidence type="ECO:0000313" key="2">
    <source>
        <dbReference type="EMBL" id="OBX65785.1"/>
    </source>
</evidence>
<name>A0AA91FJU3_FAUOS</name>
<sequence length="281" mass="33166">MTKPVQISHEVIQTMPLIHSELSVRASNKKEKMSQNKNIELINDFYEKFYSLRNLGLKASILVVAFISTMLIAFILASKLNVNLTNFFSSSWIFLLYVPVGILYSEFLTKHRKHILNKYNETYQTNFDMVSKAKDHWLRINFGTEYSASNLIKQFEEWRKYSDSYPNAYQFRWGRYIYTSDAKARIMGLTTALLALIGVVLFNLFKITDTQVIIEQLIINFFFIFALFPFVILPVFLMLVFSRDLIKILYYSIFNFFYKDKFSANKYKKLMAFLVSRIEIN</sequence>
<keyword evidence="1" id="KW-1133">Transmembrane helix</keyword>
<feature type="transmembrane region" description="Helical" evidence="1">
    <location>
        <begin position="55"/>
        <end position="77"/>
    </location>
</feature>
<dbReference type="AlphaFoldDB" id="A0AA91FJU3"/>
<feature type="transmembrane region" description="Helical" evidence="1">
    <location>
        <begin position="186"/>
        <end position="205"/>
    </location>
</feature>
<reference evidence="2" key="1">
    <citation type="submission" date="2016-06" db="EMBL/GenBank/DDBJ databases">
        <title>Draft genome of Moraxella osloensis CCUG 67237.</title>
        <authorList>
            <person name="Salva-Serra F."/>
            <person name="Engstrom-Jakobsson H."/>
            <person name="Thorell K."/>
            <person name="Gonzales-Siles L."/>
            <person name="Karlsson R."/>
            <person name="Boulund F."/>
            <person name="Engstrand L."/>
            <person name="Kristiansson E."/>
            <person name="Moore E."/>
        </authorList>
    </citation>
    <scope>NUCLEOTIDE SEQUENCE [LARGE SCALE GENOMIC DNA]</scope>
    <source>
        <strain evidence="2">CCUG 67237</strain>
    </source>
</reference>
<protein>
    <submittedName>
        <fullName evidence="2">Uncharacterized protein</fullName>
    </submittedName>
</protein>
<dbReference type="EMBL" id="LZMT01000005">
    <property type="protein sequence ID" value="OBX65785.1"/>
    <property type="molecule type" value="Genomic_DNA"/>
</dbReference>
<comment type="caution">
    <text evidence="2">The sequence shown here is derived from an EMBL/GenBank/DDBJ whole genome shotgun (WGS) entry which is preliminary data.</text>
</comment>